<dbReference type="Proteomes" id="UP000789595">
    <property type="component" value="Unassembled WGS sequence"/>
</dbReference>
<comment type="caution">
    <text evidence="1">The sequence shown here is derived from an EMBL/GenBank/DDBJ whole genome shotgun (WGS) entry which is preliminary data.</text>
</comment>
<keyword evidence="2" id="KW-1185">Reference proteome</keyword>
<dbReference type="OrthoDB" id="10259631at2759"/>
<dbReference type="EMBL" id="CAKKNE010000002">
    <property type="protein sequence ID" value="CAH0368306.1"/>
    <property type="molecule type" value="Genomic_DNA"/>
</dbReference>
<evidence type="ECO:0000313" key="2">
    <source>
        <dbReference type="Proteomes" id="UP000789595"/>
    </source>
</evidence>
<evidence type="ECO:0000313" key="1">
    <source>
        <dbReference type="EMBL" id="CAH0368306.1"/>
    </source>
</evidence>
<organism evidence="1 2">
    <name type="scientific">Pelagomonas calceolata</name>
    <dbReference type="NCBI Taxonomy" id="35677"/>
    <lineage>
        <taxon>Eukaryota</taxon>
        <taxon>Sar</taxon>
        <taxon>Stramenopiles</taxon>
        <taxon>Ochrophyta</taxon>
        <taxon>Pelagophyceae</taxon>
        <taxon>Pelagomonadales</taxon>
        <taxon>Pelagomonadaceae</taxon>
        <taxon>Pelagomonas</taxon>
    </lineage>
</organism>
<sequence length="221" mass="23765">MRKAIITLATVTRTLAMAARKIDPVYPGTAVARLEAVHQRLAAIPQSELDGPWPDARRALLRAGGLRDLPNARPGQGYTGHAFNDYNHCDLTTMLGDVQDESNADGSVAEISRSNLLGPGIREASLPELGEGGSWSTCTNGCASDPPRDVAHVQFKSKIAFKLVWTPADNYSSFVLVDDDGKLLRKGTPQPPLPAKSQRQMNYRVVQGSKYAVAADGDPAE</sequence>
<protein>
    <submittedName>
        <fullName evidence="1">Uncharacterized protein</fullName>
    </submittedName>
</protein>
<reference evidence="1" key="1">
    <citation type="submission" date="2021-11" db="EMBL/GenBank/DDBJ databases">
        <authorList>
            <consortium name="Genoscope - CEA"/>
            <person name="William W."/>
        </authorList>
    </citation>
    <scope>NUCLEOTIDE SEQUENCE</scope>
</reference>
<proteinExistence type="predicted"/>
<accession>A0A8J2WZP3</accession>
<name>A0A8J2WZP3_9STRA</name>
<dbReference type="AlphaFoldDB" id="A0A8J2WZP3"/>
<gene>
    <name evidence="1" type="ORF">PECAL_2P13670</name>
</gene>